<feature type="non-terminal residue" evidence="1">
    <location>
        <position position="160"/>
    </location>
</feature>
<organism evidence="1 2">
    <name type="scientific">Diploptera punctata</name>
    <name type="common">Pacific beetle cockroach</name>
    <dbReference type="NCBI Taxonomy" id="6984"/>
    <lineage>
        <taxon>Eukaryota</taxon>
        <taxon>Metazoa</taxon>
        <taxon>Ecdysozoa</taxon>
        <taxon>Arthropoda</taxon>
        <taxon>Hexapoda</taxon>
        <taxon>Insecta</taxon>
        <taxon>Pterygota</taxon>
        <taxon>Neoptera</taxon>
        <taxon>Polyneoptera</taxon>
        <taxon>Dictyoptera</taxon>
        <taxon>Blattodea</taxon>
        <taxon>Blaberoidea</taxon>
        <taxon>Blaberidae</taxon>
        <taxon>Diplopterinae</taxon>
        <taxon>Diploptera</taxon>
    </lineage>
</organism>
<dbReference type="EMBL" id="JASPKZ010010257">
    <property type="protein sequence ID" value="KAJ9574842.1"/>
    <property type="molecule type" value="Genomic_DNA"/>
</dbReference>
<name>A0AAD8E353_DIPPU</name>
<dbReference type="Proteomes" id="UP001233999">
    <property type="component" value="Unassembled WGS sequence"/>
</dbReference>
<proteinExistence type="predicted"/>
<feature type="non-terminal residue" evidence="1">
    <location>
        <position position="1"/>
    </location>
</feature>
<reference evidence="1" key="1">
    <citation type="journal article" date="2023" name="IScience">
        <title>Live-bearing cockroach genome reveals convergent evolutionary mechanisms linked to viviparity in insects and beyond.</title>
        <authorList>
            <person name="Fouks B."/>
            <person name="Harrison M.C."/>
            <person name="Mikhailova A.A."/>
            <person name="Marchal E."/>
            <person name="English S."/>
            <person name="Carruthers M."/>
            <person name="Jennings E.C."/>
            <person name="Chiamaka E.L."/>
            <person name="Frigard R.A."/>
            <person name="Pippel M."/>
            <person name="Attardo G.M."/>
            <person name="Benoit J.B."/>
            <person name="Bornberg-Bauer E."/>
            <person name="Tobe S.S."/>
        </authorList>
    </citation>
    <scope>NUCLEOTIDE SEQUENCE</scope>
    <source>
        <strain evidence="1">Stay&amp;Tobe</strain>
    </source>
</reference>
<evidence type="ECO:0000313" key="2">
    <source>
        <dbReference type="Proteomes" id="UP001233999"/>
    </source>
</evidence>
<protein>
    <submittedName>
        <fullName evidence="1">Uncharacterized protein</fullName>
    </submittedName>
</protein>
<sequence>IFYKEIISMRDLIFVLFPNVDGSLYKLIKLILLAELHVLAGEYHNLSPWVDERPLLIISNSNRIGRGARKSLMYIFLQLKLPPLLKNAMKNHLISKWIVVEFSICDVHIFVMKLLSIDKTLSTLVNILFLNYENGRNCLYNWELYICAVPLKLKLQILFG</sequence>
<comment type="caution">
    <text evidence="1">The sequence shown here is derived from an EMBL/GenBank/DDBJ whole genome shotgun (WGS) entry which is preliminary data.</text>
</comment>
<keyword evidence="2" id="KW-1185">Reference proteome</keyword>
<reference evidence="1" key="2">
    <citation type="submission" date="2023-05" db="EMBL/GenBank/DDBJ databases">
        <authorList>
            <person name="Fouks B."/>
        </authorList>
    </citation>
    <scope>NUCLEOTIDE SEQUENCE</scope>
    <source>
        <strain evidence="1">Stay&amp;Tobe</strain>
        <tissue evidence="1">Testes</tissue>
    </source>
</reference>
<evidence type="ECO:0000313" key="1">
    <source>
        <dbReference type="EMBL" id="KAJ9574842.1"/>
    </source>
</evidence>
<gene>
    <name evidence="1" type="ORF">L9F63_008002</name>
</gene>
<accession>A0AAD8E353</accession>
<dbReference type="AlphaFoldDB" id="A0AAD8E353"/>